<comment type="similarity">
    <text evidence="4">Belongs to the NanE family.</text>
</comment>
<name>A0AAN1XSQ9_UNVUL</name>
<evidence type="ECO:0000256" key="1">
    <source>
        <dbReference type="ARBA" id="ARBA00000056"/>
    </source>
</evidence>
<dbReference type="EMBL" id="AP025523">
    <property type="protein sequence ID" value="BDE05102.1"/>
    <property type="molecule type" value="Genomic_DNA"/>
</dbReference>
<evidence type="ECO:0000256" key="6">
    <source>
        <dbReference type="ARBA" id="ARBA00023235"/>
    </source>
</evidence>
<dbReference type="GO" id="GO:0047465">
    <property type="term" value="F:N-acylglucosamine-6-phosphate 2-epimerase activity"/>
    <property type="evidence" value="ECO:0007669"/>
    <property type="project" value="UniProtKB-EC"/>
</dbReference>
<dbReference type="InterPro" id="IPR013785">
    <property type="entry name" value="Aldolase_TIM"/>
</dbReference>
<reference evidence="8 9" key="1">
    <citation type="journal article" date="2022" name="ISME Commun">
        <title>Vulcanimicrobium alpinus gen. nov. sp. nov., the first cultivated representative of the candidate phylum 'Eremiobacterota', is a metabolically versatile aerobic anoxygenic phototroph.</title>
        <authorList>
            <person name="Yabe S."/>
            <person name="Muto K."/>
            <person name="Abe K."/>
            <person name="Yokota A."/>
            <person name="Staudigel H."/>
            <person name="Tebo B.M."/>
        </authorList>
    </citation>
    <scope>NUCLEOTIDE SEQUENCE [LARGE SCALE GENOMIC DNA]</scope>
    <source>
        <strain evidence="8 9">WC8-2</strain>
    </source>
</reference>
<organism evidence="8 9">
    <name type="scientific">Vulcanimicrobium alpinum</name>
    <dbReference type="NCBI Taxonomy" id="3016050"/>
    <lineage>
        <taxon>Bacteria</taxon>
        <taxon>Bacillati</taxon>
        <taxon>Vulcanimicrobiota</taxon>
        <taxon>Vulcanimicrobiia</taxon>
        <taxon>Vulcanimicrobiales</taxon>
        <taxon>Vulcanimicrobiaceae</taxon>
        <taxon>Vulcanimicrobium</taxon>
    </lineage>
</organism>
<dbReference type="Proteomes" id="UP001317532">
    <property type="component" value="Chromosome"/>
</dbReference>
<dbReference type="GO" id="GO:0006053">
    <property type="term" value="P:N-acetylmannosamine catabolic process"/>
    <property type="evidence" value="ECO:0007669"/>
    <property type="project" value="TreeGrafter"/>
</dbReference>
<dbReference type="NCBIfam" id="NF002231">
    <property type="entry name" value="PRK01130.1"/>
    <property type="match status" value="1"/>
</dbReference>
<dbReference type="SUPFAM" id="SSF51366">
    <property type="entry name" value="Ribulose-phoshate binding barrel"/>
    <property type="match status" value="1"/>
</dbReference>
<proteinExistence type="inferred from homology"/>
<evidence type="ECO:0000256" key="7">
    <source>
        <dbReference type="ARBA" id="ARBA00023277"/>
    </source>
</evidence>
<dbReference type="RefSeq" id="WP_317996167.1">
    <property type="nucleotide sequence ID" value="NZ_AP025523.1"/>
</dbReference>
<dbReference type="AlphaFoldDB" id="A0AAN1XSQ9"/>
<evidence type="ECO:0000313" key="9">
    <source>
        <dbReference type="Proteomes" id="UP001317532"/>
    </source>
</evidence>
<comment type="pathway">
    <text evidence="3">Amino-sugar metabolism; N-acetylneuraminate degradation; D-fructose 6-phosphate from N-acetylneuraminate: step 3/5.</text>
</comment>
<dbReference type="GO" id="GO:0005829">
    <property type="term" value="C:cytosol"/>
    <property type="evidence" value="ECO:0007669"/>
    <property type="project" value="TreeGrafter"/>
</dbReference>
<evidence type="ECO:0000256" key="4">
    <source>
        <dbReference type="ARBA" id="ARBA00007439"/>
    </source>
</evidence>
<dbReference type="PANTHER" id="PTHR36204">
    <property type="entry name" value="N-ACETYLMANNOSAMINE-6-PHOSPHATE 2-EPIMERASE-RELATED"/>
    <property type="match status" value="1"/>
</dbReference>
<sequence length="222" mass="22171">MSVLEALRGGVIVSVQAEGGSPLNAPEAIALLARVAAANGAAGVRAEGLARLGAVRRAVDIPIVGIVKRQYDGFAPYITATEREIAEVVAAGAEIVAFDATGRPRPGGWDDAAMVGAIHARGALAMADCATADDVRRAAAAGADVTATTLCGYTKATRGTELPALDLVRACAATGRFAVCEGGVGTPAAVRSAFAAGAQAVVVGTAITNVDVLVRRFTSATS</sequence>
<comment type="function">
    <text evidence="2">Converts N-acetylmannosamine-6-phosphate (ManNAc-6-P) to N-acetylglucosamine-6-phosphate (GlcNAc-6-P).</text>
</comment>
<comment type="catalytic activity">
    <reaction evidence="1">
        <text>an N-acyl-D-glucosamine 6-phosphate = an N-acyl-D-mannosamine 6-phosphate</text>
        <dbReference type="Rhea" id="RHEA:23932"/>
        <dbReference type="ChEBI" id="CHEBI:57599"/>
        <dbReference type="ChEBI" id="CHEBI:57666"/>
        <dbReference type="EC" id="5.1.3.9"/>
    </reaction>
</comment>
<evidence type="ECO:0000256" key="3">
    <source>
        <dbReference type="ARBA" id="ARBA00005081"/>
    </source>
</evidence>
<dbReference type="InterPro" id="IPR011060">
    <property type="entry name" value="RibuloseP-bd_barrel"/>
</dbReference>
<dbReference type="GO" id="GO:0019262">
    <property type="term" value="P:N-acetylneuraminate catabolic process"/>
    <property type="evidence" value="ECO:0007669"/>
    <property type="project" value="TreeGrafter"/>
</dbReference>
<evidence type="ECO:0000313" key="8">
    <source>
        <dbReference type="EMBL" id="BDE05102.1"/>
    </source>
</evidence>
<dbReference type="KEGG" id="vab:WPS_03780"/>
<keyword evidence="7" id="KW-0119">Carbohydrate metabolism</keyword>
<dbReference type="EC" id="5.1.3.9" evidence="5"/>
<dbReference type="InterPro" id="IPR007260">
    <property type="entry name" value="NanE"/>
</dbReference>
<keyword evidence="6" id="KW-0413">Isomerase</keyword>
<keyword evidence="9" id="KW-1185">Reference proteome</keyword>
<accession>A0AAN1XSQ9</accession>
<protein>
    <recommendedName>
        <fullName evidence="5">N-acylglucosamine-6-phosphate 2-epimerase</fullName>
        <ecNumber evidence="5">5.1.3.9</ecNumber>
    </recommendedName>
</protein>
<gene>
    <name evidence="8" type="ORF">WPS_03780</name>
</gene>
<dbReference type="Gene3D" id="3.20.20.70">
    <property type="entry name" value="Aldolase class I"/>
    <property type="match status" value="1"/>
</dbReference>
<dbReference type="PANTHER" id="PTHR36204:SF1">
    <property type="entry name" value="N-ACETYLMANNOSAMINE-6-PHOSPHATE 2-EPIMERASE-RELATED"/>
    <property type="match status" value="1"/>
</dbReference>
<evidence type="ECO:0000256" key="5">
    <source>
        <dbReference type="ARBA" id="ARBA00013180"/>
    </source>
</evidence>
<dbReference type="Pfam" id="PF04131">
    <property type="entry name" value="NanE"/>
    <property type="match status" value="1"/>
</dbReference>
<evidence type="ECO:0000256" key="2">
    <source>
        <dbReference type="ARBA" id="ARBA00002147"/>
    </source>
</evidence>